<dbReference type="PANTHER" id="PTHR12526">
    <property type="entry name" value="GLYCOSYLTRANSFERASE"/>
    <property type="match status" value="1"/>
</dbReference>
<dbReference type="PANTHER" id="PTHR12526:SF636">
    <property type="entry name" value="BLL3647 PROTEIN"/>
    <property type="match status" value="1"/>
</dbReference>
<sequence>MVAHSHVLGGIERHVLALSNALARGGHRVAYAGPLNSWLGDQMTSAGHAHIHLPMHGMYDPLSAWRLRSFARSWKADILHGHGQRGTRYARWAAATRWPVIATAHSTTAWKWFGPNHPIIAVSGAVRDMLLTQGFAADNVPLVHLGVPDAGAAAPPAPGPIRNERPLMLGMLGRMEPVKGHDIALQALRLLSGRVPARLVFIGADTTDWAQRMRALTAELGLGHLVEFWGQRSDIQEVFGRMDVMLLPSRREALSLSLIEGAAAGRPTIGARVGGIPEVIEDGLSGLLVPREDPAALADAIARLAQDDAERLRMGAEARSRFETGFREEIMLERTVTCYDRLLEREAVR</sequence>
<evidence type="ECO:0000313" key="4">
    <source>
        <dbReference type="Proteomes" id="UP000240800"/>
    </source>
</evidence>
<dbReference type="Pfam" id="PF00534">
    <property type="entry name" value="Glycos_transf_1"/>
    <property type="match status" value="1"/>
</dbReference>
<comment type="caution">
    <text evidence="3">The sequence shown here is derived from an EMBL/GenBank/DDBJ whole genome shotgun (WGS) entry which is preliminary data.</text>
</comment>
<proteinExistence type="predicted"/>
<dbReference type="InterPro" id="IPR028098">
    <property type="entry name" value="Glyco_trans_4-like_N"/>
</dbReference>
<dbReference type="EMBL" id="PZZW01000011">
    <property type="protein sequence ID" value="PTM75576.1"/>
    <property type="molecule type" value="Genomic_DNA"/>
</dbReference>
<dbReference type="Gene3D" id="3.40.50.2000">
    <property type="entry name" value="Glycogen Phosphorylase B"/>
    <property type="match status" value="2"/>
</dbReference>
<feature type="domain" description="Glycosyl transferase family 1" evidence="1">
    <location>
        <begin position="163"/>
        <end position="320"/>
    </location>
</feature>
<dbReference type="Proteomes" id="UP000240800">
    <property type="component" value="Unassembled WGS sequence"/>
</dbReference>
<evidence type="ECO:0000313" key="3">
    <source>
        <dbReference type="EMBL" id="PTM75576.1"/>
    </source>
</evidence>
<dbReference type="SUPFAM" id="SSF53756">
    <property type="entry name" value="UDP-Glycosyltransferase/glycogen phosphorylase"/>
    <property type="match status" value="1"/>
</dbReference>
<evidence type="ECO:0000259" key="1">
    <source>
        <dbReference type="Pfam" id="PF00534"/>
    </source>
</evidence>
<name>A0ABX5J4T6_9RHOB</name>
<dbReference type="InterPro" id="IPR001296">
    <property type="entry name" value="Glyco_trans_1"/>
</dbReference>
<organism evidence="3 4">
    <name type="scientific">Cereibacter johrii</name>
    <dbReference type="NCBI Taxonomy" id="445629"/>
    <lineage>
        <taxon>Bacteria</taxon>
        <taxon>Pseudomonadati</taxon>
        <taxon>Pseudomonadota</taxon>
        <taxon>Alphaproteobacteria</taxon>
        <taxon>Rhodobacterales</taxon>
        <taxon>Paracoccaceae</taxon>
        <taxon>Cereibacter</taxon>
    </lineage>
</organism>
<reference evidence="3 4" key="1">
    <citation type="submission" date="2018-04" db="EMBL/GenBank/DDBJ databases">
        <title>Genomic Encyclopedia of Type Strains, Phase III (KMG-III): the genomes of soil and plant-associated and newly described type strains.</title>
        <authorList>
            <person name="Whitman W."/>
        </authorList>
    </citation>
    <scope>NUCLEOTIDE SEQUENCE [LARGE SCALE GENOMIC DNA]</scope>
    <source>
        <strain evidence="3 4">JA192</strain>
    </source>
</reference>
<keyword evidence="4" id="KW-1185">Reference proteome</keyword>
<gene>
    <name evidence="3" type="ORF">C8J29_11156</name>
</gene>
<accession>A0ABX5J4T6</accession>
<dbReference type="Pfam" id="PF13439">
    <property type="entry name" value="Glyco_transf_4"/>
    <property type="match status" value="1"/>
</dbReference>
<protein>
    <submittedName>
        <fullName evidence="3">Glycosyltransferase involved in cell wall biosynthesis</fullName>
    </submittedName>
</protein>
<evidence type="ECO:0000259" key="2">
    <source>
        <dbReference type="Pfam" id="PF13439"/>
    </source>
</evidence>
<feature type="domain" description="Glycosyltransferase subfamily 4-like N-terminal" evidence="2">
    <location>
        <begin position="9"/>
        <end position="148"/>
    </location>
</feature>